<evidence type="ECO:0000313" key="2">
    <source>
        <dbReference type="EMBL" id="KAJ8417064.1"/>
    </source>
</evidence>
<dbReference type="EMBL" id="JAINUG010000004">
    <property type="protein sequence ID" value="KAJ8417064.1"/>
    <property type="molecule type" value="Genomic_DNA"/>
</dbReference>
<keyword evidence="3" id="KW-1185">Reference proteome</keyword>
<evidence type="ECO:0000313" key="3">
    <source>
        <dbReference type="Proteomes" id="UP001221898"/>
    </source>
</evidence>
<organism evidence="2 3">
    <name type="scientific">Aldrovandia affinis</name>
    <dbReference type="NCBI Taxonomy" id="143900"/>
    <lineage>
        <taxon>Eukaryota</taxon>
        <taxon>Metazoa</taxon>
        <taxon>Chordata</taxon>
        <taxon>Craniata</taxon>
        <taxon>Vertebrata</taxon>
        <taxon>Euteleostomi</taxon>
        <taxon>Actinopterygii</taxon>
        <taxon>Neopterygii</taxon>
        <taxon>Teleostei</taxon>
        <taxon>Notacanthiformes</taxon>
        <taxon>Halosauridae</taxon>
        <taxon>Aldrovandia</taxon>
    </lineage>
</organism>
<gene>
    <name evidence="2" type="ORF">AAFF_G00282910</name>
</gene>
<reference evidence="2" key="1">
    <citation type="journal article" date="2023" name="Science">
        <title>Genome structures resolve the early diversification of teleost fishes.</title>
        <authorList>
            <person name="Parey E."/>
            <person name="Louis A."/>
            <person name="Montfort J."/>
            <person name="Bouchez O."/>
            <person name="Roques C."/>
            <person name="Iampietro C."/>
            <person name="Lluch J."/>
            <person name="Castinel A."/>
            <person name="Donnadieu C."/>
            <person name="Desvignes T."/>
            <person name="Floi Bucao C."/>
            <person name="Jouanno E."/>
            <person name="Wen M."/>
            <person name="Mejri S."/>
            <person name="Dirks R."/>
            <person name="Jansen H."/>
            <person name="Henkel C."/>
            <person name="Chen W.J."/>
            <person name="Zahm M."/>
            <person name="Cabau C."/>
            <person name="Klopp C."/>
            <person name="Thompson A.W."/>
            <person name="Robinson-Rechavi M."/>
            <person name="Braasch I."/>
            <person name="Lecointre G."/>
            <person name="Bobe J."/>
            <person name="Postlethwait J.H."/>
            <person name="Berthelot C."/>
            <person name="Roest Crollius H."/>
            <person name="Guiguen Y."/>
        </authorList>
    </citation>
    <scope>NUCLEOTIDE SEQUENCE</scope>
    <source>
        <strain evidence="2">NC1722</strain>
    </source>
</reference>
<proteinExistence type="predicted"/>
<dbReference type="Proteomes" id="UP001221898">
    <property type="component" value="Unassembled WGS sequence"/>
</dbReference>
<name>A0AAD7T9W7_9TELE</name>
<dbReference type="AlphaFoldDB" id="A0AAD7T9W7"/>
<sequence length="209" mass="23034">MKLGQEHAADRICRQQRLVYSGMGDRQSRDRLRHEGHYVSTLKAELHQVAPPWLHPKWGMHEAGTSAQITQQEDDEPLRVTSLFLSLVEILRIFTYHLPRGTVTSRTGAQHEGHHTGGGNNITAGAAGGLLIDLSQTSKRAELDVRRQACLGPGAHLPQRRNEAPLIAPRPGAPQPGSKPSGRPRSVTEPQPRRPAPAPQRRKQGGPDW</sequence>
<feature type="compositionally biased region" description="Basic residues" evidence="1">
    <location>
        <begin position="200"/>
        <end position="209"/>
    </location>
</feature>
<comment type="caution">
    <text evidence="2">The sequence shown here is derived from an EMBL/GenBank/DDBJ whole genome shotgun (WGS) entry which is preliminary data.</text>
</comment>
<accession>A0AAD7T9W7</accession>
<protein>
    <submittedName>
        <fullName evidence="2">Uncharacterized protein</fullName>
    </submittedName>
</protein>
<evidence type="ECO:0000256" key="1">
    <source>
        <dbReference type="SAM" id="MobiDB-lite"/>
    </source>
</evidence>
<feature type="region of interest" description="Disordered" evidence="1">
    <location>
        <begin position="152"/>
        <end position="209"/>
    </location>
</feature>